<reference evidence="2" key="1">
    <citation type="submission" date="2020-08" db="EMBL/GenBank/DDBJ databases">
        <title>Multicomponent nature underlies the extraordinary mechanical properties of spider dragline silk.</title>
        <authorList>
            <person name="Kono N."/>
            <person name="Nakamura H."/>
            <person name="Mori M."/>
            <person name="Yoshida Y."/>
            <person name="Ohtoshi R."/>
            <person name="Malay A.D."/>
            <person name="Moran D.A.P."/>
            <person name="Tomita M."/>
            <person name="Numata K."/>
            <person name="Arakawa K."/>
        </authorList>
    </citation>
    <scope>NUCLEOTIDE SEQUENCE</scope>
</reference>
<protein>
    <submittedName>
        <fullName evidence="2">Uncharacterized protein</fullName>
    </submittedName>
</protein>
<sequence length="152" mass="17736">MFKEIDNVKDFPRNGGPSVSEVTVEHVRQLSQRSPKSVFEALRELQAKILPDSHVAENHWNVLPVGFSTKTRSLNFNQWARSRREKEEKENSSRDLRRVQVLSVTRKDPAKQTVSRRPRYFLRLVDWPTDRDFCSCTSAPNGQVYWDGHSRP</sequence>
<proteinExistence type="predicted"/>
<keyword evidence="3" id="KW-1185">Reference proteome</keyword>
<evidence type="ECO:0000313" key="3">
    <source>
        <dbReference type="Proteomes" id="UP000887159"/>
    </source>
</evidence>
<feature type="region of interest" description="Disordered" evidence="1">
    <location>
        <begin position="1"/>
        <end position="20"/>
    </location>
</feature>
<dbReference type="AlphaFoldDB" id="A0A8X6STB7"/>
<evidence type="ECO:0000256" key="1">
    <source>
        <dbReference type="SAM" id="MobiDB-lite"/>
    </source>
</evidence>
<evidence type="ECO:0000313" key="2">
    <source>
        <dbReference type="EMBL" id="GFY19619.1"/>
    </source>
</evidence>
<gene>
    <name evidence="2" type="ORF">TNCV_4647911</name>
</gene>
<name>A0A8X6STB7_TRICX</name>
<comment type="caution">
    <text evidence="2">The sequence shown here is derived from an EMBL/GenBank/DDBJ whole genome shotgun (WGS) entry which is preliminary data.</text>
</comment>
<dbReference type="Proteomes" id="UP000887159">
    <property type="component" value="Unassembled WGS sequence"/>
</dbReference>
<dbReference type="EMBL" id="BMAU01021353">
    <property type="protein sequence ID" value="GFY19619.1"/>
    <property type="molecule type" value="Genomic_DNA"/>
</dbReference>
<feature type="compositionally biased region" description="Basic and acidic residues" evidence="1">
    <location>
        <begin position="1"/>
        <end position="12"/>
    </location>
</feature>
<accession>A0A8X6STB7</accession>
<organism evidence="2 3">
    <name type="scientific">Trichonephila clavipes</name>
    <name type="common">Golden silk orbweaver</name>
    <name type="synonym">Nephila clavipes</name>
    <dbReference type="NCBI Taxonomy" id="2585209"/>
    <lineage>
        <taxon>Eukaryota</taxon>
        <taxon>Metazoa</taxon>
        <taxon>Ecdysozoa</taxon>
        <taxon>Arthropoda</taxon>
        <taxon>Chelicerata</taxon>
        <taxon>Arachnida</taxon>
        <taxon>Araneae</taxon>
        <taxon>Araneomorphae</taxon>
        <taxon>Entelegynae</taxon>
        <taxon>Araneoidea</taxon>
        <taxon>Nephilidae</taxon>
        <taxon>Trichonephila</taxon>
    </lineage>
</organism>